<sequence>MLLTRFFFVYRTILCKLETVVLENPRRAAFNWPRHFCMQQKIN</sequence>
<accession>A0A0E9PRD3</accession>
<reference evidence="1" key="2">
    <citation type="journal article" date="2015" name="Fish Shellfish Immunol.">
        <title>Early steps in the European eel (Anguilla anguilla)-Vibrio vulnificus interaction in the gills: Role of the RtxA13 toxin.</title>
        <authorList>
            <person name="Callol A."/>
            <person name="Pajuelo D."/>
            <person name="Ebbesson L."/>
            <person name="Teles M."/>
            <person name="MacKenzie S."/>
            <person name="Amaro C."/>
        </authorList>
    </citation>
    <scope>NUCLEOTIDE SEQUENCE</scope>
</reference>
<protein>
    <submittedName>
        <fullName evidence="1">Uncharacterized protein</fullName>
    </submittedName>
</protein>
<organism evidence="1">
    <name type="scientific">Anguilla anguilla</name>
    <name type="common">European freshwater eel</name>
    <name type="synonym">Muraena anguilla</name>
    <dbReference type="NCBI Taxonomy" id="7936"/>
    <lineage>
        <taxon>Eukaryota</taxon>
        <taxon>Metazoa</taxon>
        <taxon>Chordata</taxon>
        <taxon>Craniata</taxon>
        <taxon>Vertebrata</taxon>
        <taxon>Euteleostomi</taxon>
        <taxon>Actinopterygii</taxon>
        <taxon>Neopterygii</taxon>
        <taxon>Teleostei</taxon>
        <taxon>Anguilliformes</taxon>
        <taxon>Anguillidae</taxon>
        <taxon>Anguilla</taxon>
    </lineage>
</organism>
<evidence type="ECO:0000313" key="1">
    <source>
        <dbReference type="EMBL" id="JAH06827.1"/>
    </source>
</evidence>
<reference evidence="1" key="1">
    <citation type="submission" date="2014-11" db="EMBL/GenBank/DDBJ databases">
        <authorList>
            <person name="Amaro Gonzalez C."/>
        </authorList>
    </citation>
    <scope>NUCLEOTIDE SEQUENCE</scope>
</reference>
<proteinExistence type="predicted"/>
<dbReference type="EMBL" id="GBXM01101750">
    <property type="protein sequence ID" value="JAH06827.1"/>
    <property type="molecule type" value="Transcribed_RNA"/>
</dbReference>
<name>A0A0E9PRD3_ANGAN</name>
<dbReference type="AlphaFoldDB" id="A0A0E9PRD3"/>
<dbReference type="EMBL" id="GBXM01103088">
    <property type="protein sequence ID" value="JAH05489.1"/>
    <property type="molecule type" value="Transcribed_RNA"/>
</dbReference>